<gene>
    <name evidence="2" type="ordered locus">TREPR_2191</name>
</gene>
<keyword evidence="1" id="KW-0812">Transmembrane</keyword>
<evidence type="ECO:0000313" key="3">
    <source>
        <dbReference type="Proteomes" id="UP000009223"/>
    </source>
</evidence>
<sequence>MSDSDGIQISDKASWEHTGRELWAILVKRLIALPSKMLGFKPFCLYLATWLLAKGLIRDWIWFAVMVMVLFGIVGLKVLSHWKGIGNE</sequence>
<protein>
    <submittedName>
        <fullName evidence="2">Uncharacterized protein</fullName>
    </submittedName>
</protein>
<dbReference type="OrthoDB" id="370445at2"/>
<keyword evidence="1" id="KW-1133">Transmembrane helix</keyword>
<dbReference type="AlphaFoldDB" id="F5YJ13"/>
<dbReference type="RefSeq" id="WP_015707994.1">
    <property type="nucleotide sequence ID" value="NC_015578.1"/>
</dbReference>
<evidence type="ECO:0000313" key="2">
    <source>
        <dbReference type="EMBL" id="AEF85199.1"/>
    </source>
</evidence>
<dbReference type="eggNOG" id="ENOG5031ZBH">
    <property type="taxonomic scope" value="Bacteria"/>
</dbReference>
<dbReference type="STRING" id="545694.TREPR_2191"/>
<dbReference type="HOGENOM" id="CLU_2468106_0_0_12"/>
<dbReference type="EMBL" id="CP001843">
    <property type="protein sequence ID" value="AEF85199.1"/>
    <property type="molecule type" value="Genomic_DNA"/>
</dbReference>
<organism evidence="2 3">
    <name type="scientific">Treponema primitia (strain ATCC BAA-887 / DSM 12427 / ZAS-2)</name>
    <dbReference type="NCBI Taxonomy" id="545694"/>
    <lineage>
        <taxon>Bacteria</taxon>
        <taxon>Pseudomonadati</taxon>
        <taxon>Spirochaetota</taxon>
        <taxon>Spirochaetia</taxon>
        <taxon>Spirochaetales</taxon>
        <taxon>Treponemataceae</taxon>
        <taxon>Treponema</taxon>
    </lineage>
</organism>
<name>F5YJ13_TREPZ</name>
<evidence type="ECO:0000256" key="1">
    <source>
        <dbReference type="SAM" id="Phobius"/>
    </source>
</evidence>
<feature type="transmembrane region" description="Helical" evidence="1">
    <location>
        <begin position="60"/>
        <end position="79"/>
    </location>
</feature>
<keyword evidence="1" id="KW-0472">Membrane</keyword>
<dbReference type="Proteomes" id="UP000009223">
    <property type="component" value="Chromosome"/>
</dbReference>
<keyword evidence="3" id="KW-1185">Reference proteome</keyword>
<reference evidence="3" key="1">
    <citation type="submission" date="2009-12" db="EMBL/GenBank/DDBJ databases">
        <title>Complete sequence of Treponema primitia strain ZAS-2.</title>
        <authorList>
            <person name="Tetu S.G."/>
            <person name="Matson E."/>
            <person name="Ren Q."/>
            <person name="Seshadri R."/>
            <person name="Elbourne L."/>
            <person name="Hassan K.A."/>
            <person name="Durkin A."/>
            <person name="Radune D."/>
            <person name="Mohamoud Y."/>
            <person name="Shay R."/>
            <person name="Jin S."/>
            <person name="Zhang X."/>
            <person name="Lucey K."/>
            <person name="Ballor N.R."/>
            <person name="Ottesen E."/>
            <person name="Rosenthal R."/>
            <person name="Allen A."/>
            <person name="Leadbetter J.R."/>
            <person name="Paulsen I.T."/>
        </authorList>
    </citation>
    <scope>NUCLEOTIDE SEQUENCE [LARGE SCALE GENOMIC DNA]</scope>
    <source>
        <strain evidence="3">ATCC BAA-887 / DSM 12427 / ZAS-2</strain>
    </source>
</reference>
<accession>F5YJ13</accession>
<proteinExistence type="predicted"/>
<reference evidence="2 3" key="2">
    <citation type="journal article" date="2011" name="ISME J.">
        <title>RNA-seq reveals cooperative metabolic interactions between two termite-gut spirochete species in co-culture.</title>
        <authorList>
            <person name="Rosenthal A.Z."/>
            <person name="Matson E.G."/>
            <person name="Eldar A."/>
            <person name="Leadbetter J.R."/>
        </authorList>
    </citation>
    <scope>NUCLEOTIDE SEQUENCE [LARGE SCALE GENOMIC DNA]</scope>
    <source>
        <strain evidence="3">ATCC BAA-887 / DSM 12427 / ZAS-2</strain>
    </source>
</reference>
<dbReference type="KEGG" id="tpi:TREPR_2191"/>